<gene>
    <name evidence="1" type="ORF">RPERSI_LOCUS8700</name>
</gene>
<protein>
    <submittedName>
        <fullName evidence="1">12965_t:CDS:1</fullName>
    </submittedName>
</protein>
<feature type="non-terminal residue" evidence="1">
    <location>
        <position position="1"/>
    </location>
</feature>
<accession>A0ACA9NQF8</accession>
<evidence type="ECO:0000313" key="1">
    <source>
        <dbReference type="EMBL" id="CAG8671493.1"/>
    </source>
</evidence>
<keyword evidence="2" id="KW-1185">Reference proteome</keyword>
<dbReference type="Proteomes" id="UP000789920">
    <property type="component" value="Unassembled WGS sequence"/>
</dbReference>
<proteinExistence type="predicted"/>
<sequence>AIKKCWKQAKNCDKELESGTVKKLKSRIIKELEPVEYKKIISEIQIEDSDKLLDAKSDEYDKYFSTFWIEDKKNYFNSKEIMDQLEGLQQNILEQLVKNAKTNIWTTSLCRPIYRDDTESILYNKKAYWKKAASVF</sequence>
<name>A0ACA9NQF8_9GLOM</name>
<comment type="caution">
    <text evidence="1">The sequence shown here is derived from an EMBL/GenBank/DDBJ whole genome shotgun (WGS) entry which is preliminary data.</text>
</comment>
<reference evidence="1" key="1">
    <citation type="submission" date="2021-06" db="EMBL/GenBank/DDBJ databases">
        <authorList>
            <person name="Kallberg Y."/>
            <person name="Tangrot J."/>
            <person name="Rosling A."/>
        </authorList>
    </citation>
    <scope>NUCLEOTIDE SEQUENCE</scope>
    <source>
        <strain evidence="1">MA461A</strain>
    </source>
</reference>
<evidence type="ECO:0000313" key="2">
    <source>
        <dbReference type="Proteomes" id="UP000789920"/>
    </source>
</evidence>
<dbReference type="EMBL" id="CAJVQC010015902">
    <property type="protein sequence ID" value="CAG8671493.1"/>
    <property type="molecule type" value="Genomic_DNA"/>
</dbReference>
<organism evidence="1 2">
    <name type="scientific">Racocetra persica</name>
    <dbReference type="NCBI Taxonomy" id="160502"/>
    <lineage>
        <taxon>Eukaryota</taxon>
        <taxon>Fungi</taxon>
        <taxon>Fungi incertae sedis</taxon>
        <taxon>Mucoromycota</taxon>
        <taxon>Glomeromycotina</taxon>
        <taxon>Glomeromycetes</taxon>
        <taxon>Diversisporales</taxon>
        <taxon>Gigasporaceae</taxon>
        <taxon>Racocetra</taxon>
    </lineage>
</organism>